<dbReference type="InterPro" id="IPR014993">
    <property type="entry name" value="DUF1841"/>
</dbReference>
<protein>
    <submittedName>
        <fullName evidence="1">DUF1841 family protein</fullName>
    </submittedName>
</protein>
<dbReference type="RefSeq" id="WP_347306796.1">
    <property type="nucleotide sequence ID" value="NZ_JBAJEX010000001.1"/>
</dbReference>
<keyword evidence="2" id="KW-1185">Reference proteome</keyword>
<name>A0ABV0EF25_9BURK</name>
<gene>
    <name evidence="1" type="ORF">V6E02_02495</name>
</gene>
<proteinExistence type="predicted"/>
<dbReference type="Proteomes" id="UP001482231">
    <property type="component" value="Unassembled WGS sequence"/>
</dbReference>
<comment type="caution">
    <text evidence="1">The sequence shown here is derived from an EMBL/GenBank/DDBJ whole genome shotgun (WGS) entry which is preliminary data.</text>
</comment>
<dbReference type="Pfam" id="PF08897">
    <property type="entry name" value="DUF1841"/>
    <property type="match status" value="1"/>
</dbReference>
<evidence type="ECO:0000313" key="2">
    <source>
        <dbReference type="Proteomes" id="UP001482231"/>
    </source>
</evidence>
<accession>A0ABV0EF25</accession>
<sequence length="143" mass="16542">MFDPDREQVRRFYCETWRKYRDREPLQGSETLAIEVILLHPEYHGVLAQPERYVDRDYPPEMGAVNPFLHLSVHLAILEQLSIDQPAGIRSRYQKLLASGLDAHDAQHALGECLMEMIWQAQHHHTPPDAAVYLRCLDDKLGA</sequence>
<dbReference type="EMBL" id="JBAJEX010000001">
    <property type="protein sequence ID" value="MEO1766083.1"/>
    <property type="molecule type" value="Genomic_DNA"/>
</dbReference>
<reference evidence="1 2" key="1">
    <citation type="submission" date="2024-02" db="EMBL/GenBank/DDBJ databases">
        <title>New thermophilic sulfur-oxidizing bacteria from a hot springs of the Uzon caldera (Kamchatka, Russia).</title>
        <authorList>
            <person name="Dukat A.M."/>
            <person name="Elcheninov A.G."/>
            <person name="Frolov E.N."/>
        </authorList>
    </citation>
    <scope>NUCLEOTIDE SEQUENCE [LARGE SCALE GENOMIC DNA]</scope>
    <source>
        <strain evidence="1 2">AK1</strain>
    </source>
</reference>
<evidence type="ECO:0000313" key="1">
    <source>
        <dbReference type="EMBL" id="MEO1766083.1"/>
    </source>
</evidence>
<organism evidence="1 2">
    <name type="scientific">Thiobacter aerophilum</name>
    <dbReference type="NCBI Taxonomy" id="3121275"/>
    <lineage>
        <taxon>Bacteria</taxon>
        <taxon>Pseudomonadati</taxon>
        <taxon>Pseudomonadota</taxon>
        <taxon>Betaproteobacteria</taxon>
        <taxon>Burkholderiales</taxon>
        <taxon>Thiobacteraceae</taxon>
        <taxon>Thiobacter</taxon>
    </lineage>
</organism>